<gene>
    <name evidence="4" type="ORF">EVJ58_g8216</name>
</gene>
<dbReference type="GO" id="GO:0004674">
    <property type="term" value="F:protein serine/threonine kinase activity"/>
    <property type="evidence" value="ECO:0007669"/>
    <property type="project" value="TreeGrafter"/>
</dbReference>
<feature type="domain" description="Protein kinase" evidence="3">
    <location>
        <begin position="46"/>
        <end position="341"/>
    </location>
</feature>
<dbReference type="AlphaFoldDB" id="A0A4Y9Y1A0"/>
<dbReference type="GO" id="GO:0005524">
    <property type="term" value="F:ATP binding"/>
    <property type="evidence" value="ECO:0007669"/>
    <property type="project" value="UniProtKB-KW"/>
</dbReference>
<accession>A0A4Y9Y1A0</accession>
<evidence type="ECO:0000259" key="3">
    <source>
        <dbReference type="PROSITE" id="PS50011"/>
    </source>
</evidence>
<protein>
    <recommendedName>
        <fullName evidence="3">Protein kinase domain-containing protein</fullName>
    </recommendedName>
</protein>
<organism evidence="4 5">
    <name type="scientific">Rhodofomes roseus</name>
    <dbReference type="NCBI Taxonomy" id="34475"/>
    <lineage>
        <taxon>Eukaryota</taxon>
        <taxon>Fungi</taxon>
        <taxon>Dikarya</taxon>
        <taxon>Basidiomycota</taxon>
        <taxon>Agaricomycotina</taxon>
        <taxon>Agaricomycetes</taxon>
        <taxon>Polyporales</taxon>
        <taxon>Rhodofomes</taxon>
    </lineage>
</organism>
<dbReference type="Proteomes" id="UP000298390">
    <property type="component" value="Unassembled WGS sequence"/>
</dbReference>
<dbReference type="Gene3D" id="1.10.510.10">
    <property type="entry name" value="Transferase(Phosphotransferase) domain 1"/>
    <property type="match status" value="1"/>
</dbReference>
<reference evidence="4 5" key="1">
    <citation type="submission" date="2019-01" db="EMBL/GenBank/DDBJ databases">
        <title>Genome sequencing of the rare red list fungi Fomitopsis rosea.</title>
        <authorList>
            <person name="Buettner E."/>
            <person name="Kellner H."/>
        </authorList>
    </citation>
    <scope>NUCLEOTIDE SEQUENCE [LARGE SCALE GENOMIC DNA]</scope>
    <source>
        <strain evidence="4 5">DSM 105464</strain>
    </source>
</reference>
<evidence type="ECO:0000256" key="1">
    <source>
        <dbReference type="ARBA" id="ARBA00022741"/>
    </source>
</evidence>
<evidence type="ECO:0000313" key="4">
    <source>
        <dbReference type="EMBL" id="TFY55493.1"/>
    </source>
</evidence>
<dbReference type="EMBL" id="SEKV01000586">
    <property type="protein sequence ID" value="TFY55493.1"/>
    <property type="molecule type" value="Genomic_DNA"/>
</dbReference>
<dbReference type="STRING" id="34475.A0A4Y9Y1A0"/>
<keyword evidence="2" id="KW-0067">ATP-binding</keyword>
<dbReference type="InterPro" id="IPR011009">
    <property type="entry name" value="Kinase-like_dom_sf"/>
</dbReference>
<keyword evidence="1" id="KW-0547">Nucleotide-binding</keyword>
<dbReference type="InterPro" id="IPR000719">
    <property type="entry name" value="Prot_kinase_dom"/>
</dbReference>
<dbReference type="GO" id="GO:0005737">
    <property type="term" value="C:cytoplasm"/>
    <property type="evidence" value="ECO:0007669"/>
    <property type="project" value="TreeGrafter"/>
</dbReference>
<dbReference type="PANTHER" id="PTHR24346">
    <property type="entry name" value="MAP/MICROTUBULE AFFINITY-REGULATING KINASE"/>
    <property type="match status" value="1"/>
</dbReference>
<comment type="caution">
    <text evidence="4">The sequence shown here is derived from an EMBL/GenBank/DDBJ whole genome shotgun (WGS) entry which is preliminary data.</text>
</comment>
<dbReference type="PROSITE" id="PS50011">
    <property type="entry name" value="PROTEIN_KINASE_DOM"/>
    <property type="match status" value="1"/>
</dbReference>
<evidence type="ECO:0000256" key="2">
    <source>
        <dbReference type="ARBA" id="ARBA00022840"/>
    </source>
</evidence>
<name>A0A4Y9Y1A0_9APHY</name>
<proteinExistence type="predicted"/>
<dbReference type="SUPFAM" id="SSF56112">
    <property type="entry name" value="Protein kinase-like (PK-like)"/>
    <property type="match status" value="1"/>
</dbReference>
<evidence type="ECO:0000313" key="5">
    <source>
        <dbReference type="Proteomes" id="UP000298390"/>
    </source>
</evidence>
<dbReference type="GO" id="GO:0035556">
    <property type="term" value="P:intracellular signal transduction"/>
    <property type="evidence" value="ECO:0007669"/>
    <property type="project" value="TreeGrafter"/>
</dbReference>
<dbReference type="SMART" id="SM00220">
    <property type="entry name" value="S_TKc"/>
    <property type="match status" value="1"/>
</dbReference>
<dbReference type="PANTHER" id="PTHR24346:SF30">
    <property type="entry name" value="MATERNAL EMBRYONIC LEUCINE ZIPPER KINASE"/>
    <property type="match status" value="1"/>
</dbReference>
<sequence length="390" mass="45281">MTADPSAGNTSPSQHQPLDSLIKHEFYWRDRQPWLEEHGYMLRPRYRPGWQPFEGGPGESYTFREDSHWSLVSSILDATRMSDGTVVMLKKIEAETHPFELEIGQFLSSDHIASDPRNHCVRILEVLPDPSEPNVFIIVMPYLRDFRDPGFLTFGEAVACCQQLIEGLRVMHENHVAHRDISNMNVMMDAAAMYPELWHPAIPDYKYDYSGAAKHYSRTERPPKYYFIDFGLSRKYDPENNPPEELPILGGDKSVPEFQGGDYDKPANPFRTDIYYLGNLIRTQFVNVRPLDLCHLRLRLICRQKYRGFEFMQTLVADMVQRDPAKRPTIAEVESRFDEAFRTLSKWKLRSRLVQKNEIILERAIYGIGHIFRTAKYVVKRLPPVPTPSS</sequence>